<protein>
    <submittedName>
        <fullName evidence="3">(wild Malaysian banana) hypothetical protein</fullName>
    </submittedName>
</protein>
<dbReference type="AlphaFoldDB" id="A0A804JBD4"/>
<gene>
    <name evidence="3" type="ORF">GSMUA_147380.1</name>
</gene>
<dbReference type="PANTHER" id="PTHR31104">
    <property type="entry name" value="PEPTIDE-N4-(N-ACETYL-BETA-GLUCOSAMINYL)ASPARAGINE AMIDASE A PROTEIN"/>
    <property type="match status" value="1"/>
</dbReference>
<reference evidence="4" key="2">
    <citation type="submission" date="2021-05" db="UniProtKB">
        <authorList>
            <consortium name="EnsemblPlants"/>
        </authorList>
    </citation>
    <scope>IDENTIFICATION</scope>
    <source>
        <strain evidence="4">subsp. malaccensis</strain>
    </source>
</reference>
<feature type="domain" description="Peptide N-acetyl-beta-D-glucosaminyl asparaginase amidase A N-terminal" evidence="2">
    <location>
        <begin position="44"/>
        <end position="378"/>
    </location>
</feature>
<keyword evidence="5" id="KW-1185">Reference proteome</keyword>
<evidence type="ECO:0000256" key="1">
    <source>
        <dbReference type="SAM" id="SignalP"/>
    </source>
</evidence>
<dbReference type="EnsemblPlants" id="Ma06_t01200.1">
    <property type="protein sequence ID" value="Ma06_p01200.1"/>
    <property type="gene ID" value="Ma06_g01200"/>
</dbReference>
<keyword evidence="1" id="KW-0732">Signal</keyword>
<evidence type="ECO:0000259" key="2">
    <source>
        <dbReference type="Pfam" id="PF12222"/>
    </source>
</evidence>
<evidence type="ECO:0000313" key="5">
    <source>
        <dbReference type="Proteomes" id="UP000012960"/>
    </source>
</evidence>
<dbReference type="KEGG" id="mus:103971147"/>
<dbReference type="Proteomes" id="UP000012960">
    <property type="component" value="Unplaced"/>
</dbReference>
<dbReference type="OrthoDB" id="1612078at2759"/>
<dbReference type="InterPro" id="IPR056948">
    <property type="entry name" value="PNGaseA_N"/>
</dbReference>
<evidence type="ECO:0000313" key="4">
    <source>
        <dbReference type="EnsemblPlants" id="Ma06_p01200.1"/>
    </source>
</evidence>
<dbReference type="OMA" id="SAMVHEE"/>
<dbReference type="EMBL" id="HG996471">
    <property type="protein sequence ID" value="CAG1844943.1"/>
    <property type="molecule type" value="Genomic_DNA"/>
</dbReference>
<dbReference type="Gramene" id="Ma06_t01200.1">
    <property type="protein sequence ID" value="Ma06_p01200.1"/>
    <property type="gene ID" value="Ma06_g01200"/>
</dbReference>
<dbReference type="InterPro" id="IPR021102">
    <property type="entry name" value="PNGase_A"/>
</dbReference>
<name>A0A804JBD4_MUSAM</name>
<sequence>MHLQPLLLFLQVFTLVLPSVVPDAPASSAGLELLDPTLPSELPAQTPKCTVAVLDHAFAVGVASLPMVSINYTQPPDCSAPWTRVVLEVAMAASGPARKHRVAAVWLDGVEILRTSTPPLLTAADAFWRVQKDVTRYAAILNRLAGGGTVSMIVDNSAVDLAAVLAANVSFHFYRGELSASSKHTGHPSVWGLYREPADLVIPISRERGSYGSGFWFQISGNPQAVAAPVTVPRNTYRAVLEIFVSYHADDESWYMNPLRFTYNAGDVAASTANGGFRQLYATVDGRFVGGHVPYAVIYSSSINPYFWSPVTAIGTFDIPSHDIDLTPFLELLLDGRPHELAIGVKDAQKYWLLSANLHLWVDRWSDAVQAGIVEYTTPTLKVNRNAQWHNQDGHSEVDAEGQLRFVGWVSTSKGNMTTTVRQKLRFKSQVSVHNRGAVRQADVVNREKTTVTTKSGQRTVGKVQLLMEAPLQVQTSVVRVAGGPTFENTRLSHQLQETAYVKELSEVSMSTLSDRQEAEGSAMVHEEEAQWGIASTRSYYKYTDENSCYLRTVNAQEGAIKVDMASRSCSAISDA</sequence>
<evidence type="ECO:0000313" key="3">
    <source>
        <dbReference type="EMBL" id="CAG1844943.1"/>
    </source>
</evidence>
<organism evidence="4 5">
    <name type="scientific">Musa acuminata subsp. malaccensis</name>
    <name type="common">Wild banana</name>
    <name type="synonym">Musa malaccensis</name>
    <dbReference type="NCBI Taxonomy" id="214687"/>
    <lineage>
        <taxon>Eukaryota</taxon>
        <taxon>Viridiplantae</taxon>
        <taxon>Streptophyta</taxon>
        <taxon>Embryophyta</taxon>
        <taxon>Tracheophyta</taxon>
        <taxon>Spermatophyta</taxon>
        <taxon>Magnoliopsida</taxon>
        <taxon>Liliopsida</taxon>
        <taxon>Zingiberales</taxon>
        <taxon>Musaceae</taxon>
        <taxon>Musa</taxon>
    </lineage>
</organism>
<accession>A0A804JBD4</accession>
<dbReference type="Pfam" id="PF12222">
    <property type="entry name" value="PNGaseA"/>
    <property type="match status" value="1"/>
</dbReference>
<feature type="chain" id="PRO_5043242189" evidence="1">
    <location>
        <begin position="19"/>
        <end position="576"/>
    </location>
</feature>
<feature type="signal peptide" evidence="1">
    <location>
        <begin position="1"/>
        <end position="18"/>
    </location>
</feature>
<reference evidence="3" key="1">
    <citation type="submission" date="2021-03" db="EMBL/GenBank/DDBJ databases">
        <authorList>
            <consortium name="Genoscope - CEA"/>
            <person name="William W."/>
        </authorList>
    </citation>
    <scope>NUCLEOTIDE SEQUENCE</scope>
    <source>
        <strain evidence="3">Doubled-haploid Pahang</strain>
    </source>
</reference>
<proteinExistence type="predicted"/>